<feature type="domain" description="Glycosyltransferase subfamily 4-like N-terminal" evidence="4">
    <location>
        <begin position="22"/>
        <end position="176"/>
    </location>
</feature>
<accession>A0ABW1X4L6</accession>
<dbReference type="CDD" id="cd03809">
    <property type="entry name" value="GT4_MtfB-like"/>
    <property type="match status" value="1"/>
</dbReference>
<protein>
    <submittedName>
        <fullName evidence="5">Glycosyltransferase family 4 protein</fullName>
    </submittedName>
</protein>
<proteinExistence type="predicted"/>
<evidence type="ECO:0000259" key="3">
    <source>
        <dbReference type="Pfam" id="PF00534"/>
    </source>
</evidence>
<evidence type="ECO:0000313" key="6">
    <source>
        <dbReference type="Proteomes" id="UP001596305"/>
    </source>
</evidence>
<evidence type="ECO:0000259" key="4">
    <source>
        <dbReference type="Pfam" id="PF13439"/>
    </source>
</evidence>
<dbReference type="RefSeq" id="WP_307824183.1">
    <property type="nucleotide sequence ID" value="NZ_BAAAIY010000004.1"/>
</dbReference>
<keyword evidence="1" id="KW-0328">Glycosyltransferase</keyword>
<feature type="domain" description="Glycosyl transferase family 1" evidence="3">
    <location>
        <begin position="197"/>
        <end position="334"/>
    </location>
</feature>
<dbReference type="Pfam" id="PF00534">
    <property type="entry name" value="Glycos_transf_1"/>
    <property type="match status" value="1"/>
</dbReference>
<name>A0ABW1X4L6_9CELL</name>
<gene>
    <name evidence="5" type="ORF">ACFP71_01130</name>
</gene>
<dbReference type="SUPFAM" id="SSF53756">
    <property type="entry name" value="UDP-Glycosyltransferase/glycogen phosphorylase"/>
    <property type="match status" value="1"/>
</dbReference>
<dbReference type="Proteomes" id="UP001596305">
    <property type="component" value="Unassembled WGS sequence"/>
</dbReference>
<evidence type="ECO:0000256" key="1">
    <source>
        <dbReference type="ARBA" id="ARBA00022676"/>
    </source>
</evidence>
<organism evidence="5 6">
    <name type="scientific">Oerskovia paurometabola</name>
    <dbReference type="NCBI Taxonomy" id="162170"/>
    <lineage>
        <taxon>Bacteria</taxon>
        <taxon>Bacillati</taxon>
        <taxon>Actinomycetota</taxon>
        <taxon>Actinomycetes</taxon>
        <taxon>Micrococcales</taxon>
        <taxon>Cellulomonadaceae</taxon>
        <taxon>Oerskovia</taxon>
    </lineage>
</organism>
<keyword evidence="6" id="KW-1185">Reference proteome</keyword>
<dbReference type="InterPro" id="IPR001296">
    <property type="entry name" value="Glyco_trans_1"/>
</dbReference>
<dbReference type="Pfam" id="PF13439">
    <property type="entry name" value="Glyco_transf_4"/>
    <property type="match status" value="1"/>
</dbReference>
<evidence type="ECO:0000256" key="2">
    <source>
        <dbReference type="ARBA" id="ARBA00022679"/>
    </source>
</evidence>
<evidence type="ECO:0000313" key="5">
    <source>
        <dbReference type="EMBL" id="MFC6423410.1"/>
    </source>
</evidence>
<dbReference type="InterPro" id="IPR028098">
    <property type="entry name" value="Glyco_trans_4-like_N"/>
</dbReference>
<dbReference type="EMBL" id="JBHSTM010000001">
    <property type="protein sequence ID" value="MFC6423410.1"/>
    <property type="molecule type" value="Genomic_DNA"/>
</dbReference>
<dbReference type="Gene3D" id="3.40.50.2000">
    <property type="entry name" value="Glycogen Phosphorylase B"/>
    <property type="match status" value="2"/>
</dbReference>
<sequence>MNEQAPRINVSMTVEQLWQDVPGGSGTYIKELAAQLVGRADVAPTGIRARGAAGDTKGLPPTLPVLASRLPRPALYEAWSRLRRPSVPSDGPVDVVHATTWAIPPRSAPLVVTVHDLAFERSPQHFTPRGVRFFERALEITRDEADVVVVPSRATMLDCVEAGIEEERIHVVPHGTSAADVTDAAVADFRARHGLARDFVLWCGTLEPRKNVGRLLAAFERSVDDHDLDLVLIGPTGWGSTSSEVRTALTNLPSGRVHVLGHVTWHDLQVAYSAARVFCFPSLWEGFGMPVLEAQAHGTPVVTSAGTSMAEVVGDGALLVDPLDADAIAHALTLAAGPQHDELASAALRNAEAYTWRRAADLTVQAYRDALGVTA</sequence>
<keyword evidence="2" id="KW-0808">Transferase</keyword>
<dbReference type="PANTHER" id="PTHR46401">
    <property type="entry name" value="GLYCOSYLTRANSFERASE WBBK-RELATED"/>
    <property type="match status" value="1"/>
</dbReference>
<comment type="caution">
    <text evidence="5">The sequence shown here is derived from an EMBL/GenBank/DDBJ whole genome shotgun (WGS) entry which is preliminary data.</text>
</comment>
<reference evidence="6" key="1">
    <citation type="journal article" date="2019" name="Int. J. Syst. Evol. Microbiol.">
        <title>The Global Catalogue of Microorganisms (GCM) 10K type strain sequencing project: providing services to taxonomists for standard genome sequencing and annotation.</title>
        <authorList>
            <consortium name="The Broad Institute Genomics Platform"/>
            <consortium name="The Broad Institute Genome Sequencing Center for Infectious Disease"/>
            <person name="Wu L."/>
            <person name="Ma J."/>
        </authorList>
    </citation>
    <scope>NUCLEOTIDE SEQUENCE [LARGE SCALE GENOMIC DNA]</scope>
    <source>
        <strain evidence="6">CCUG 47105</strain>
    </source>
</reference>
<dbReference type="PANTHER" id="PTHR46401:SF2">
    <property type="entry name" value="GLYCOSYLTRANSFERASE WBBK-RELATED"/>
    <property type="match status" value="1"/>
</dbReference>